<dbReference type="InterPro" id="IPR004610">
    <property type="entry name" value="RecJ"/>
</dbReference>
<evidence type="ECO:0000313" key="11">
    <source>
        <dbReference type="Proteomes" id="UP001235343"/>
    </source>
</evidence>
<proteinExistence type="inferred from homology"/>
<dbReference type="InterPro" id="IPR001667">
    <property type="entry name" value="DDH_dom"/>
</dbReference>
<dbReference type="PANTHER" id="PTHR30255:SF2">
    <property type="entry name" value="SINGLE-STRANDED-DNA-SPECIFIC EXONUCLEASE RECJ"/>
    <property type="match status" value="1"/>
</dbReference>
<evidence type="ECO:0000259" key="8">
    <source>
        <dbReference type="Pfam" id="PF10141"/>
    </source>
</evidence>
<dbReference type="Gene3D" id="3.10.310.30">
    <property type="match status" value="1"/>
</dbReference>
<accession>A0ABT7L6H0</accession>
<name>A0ABT7L6H0_9BACI</name>
<sequence>MLQSQSNWKFTYKQNIDDHVEFPNLSLSPLTERLLSQRGITSTDEAKSFLNPEIDDLLSPAQLSDIEKAAERVKLAIDQGESILVFGDYDADGVSSTTVMVEALRELGAICEYYIPNRFTEGYGPNEAAFRQAHEEGFQIIITVDTGIAAVQEADIAKQLGIDLIITDHHEVQEKLPDAFAIIHPKCSENYSFKELAGVGVAFKFAEYLLGYFPNDLLDLVAIGTIADLVPLKAENRILAYHGLKAISKSKRPGIQALRKQCNIEGAFTEEDIGFLVGPRINAVGRLQDAYPAVELLLTNDVEEAEEIAQFIQQLNQERQKIVADITNEAEAIVQSDHSGNNDCVIVVAKEGWNEGVLGIVASKLVRTYQRPAIVLSINKDKGHAKGSARSIDAFDLFSNCMQIKETFIHFGGHAQAAGMSLNEENIEMLRQRLNQLAGEQLSVNDYKQLLNVDSSIDISELNVDLVKEIAKLSPFGMGNPKPLFHIKASPKELRQIGSQLNHLKISFQSDQSQLDSIGFGMGTLFSTIAPQSEIDAVGELQINEWNGKKKVQLLLKDLAIEEWQLFDYRGSKHLQKQLVSAFDYETSLVINSQSNSAENVLSEIYHSSYQELSLEGLKNKQIKDLILLDLPTELDQLSNVLSIVKPERIYACYHVNDGQYFSSLPIREDFKWFYAMLLKRKQFELNRDIPKLTRHKGWKEEKIKFIIKVFYELEFVKMDNGIIIPNPNPSKKDLTESLTYQNKINQSEIEAKLYYSNYNELKNWISHQLDKDSSTKEEVSYGL</sequence>
<dbReference type="Pfam" id="PF01368">
    <property type="entry name" value="DHH"/>
    <property type="match status" value="1"/>
</dbReference>
<evidence type="ECO:0000313" key="10">
    <source>
        <dbReference type="EMBL" id="MDL4841434.1"/>
    </source>
</evidence>
<dbReference type="GO" id="GO:0004527">
    <property type="term" value="F:exonuclease activity"/>
    <property type="evidence" value="ECO:0007669"/>
    <property type="project" value="UniProtKB-KW"/>
</dbReference>
<dbReference type="EMBL" id="JASTZU010000041">
    <property type="protein sequence ID" value="MDL4841434.1"/>
    <property type="molecule type" value="Genomic_DNA"/>
</dbReference>
<dbReference type="Pfam" id="PF02272">
    <property type="entry name" value="DHHA1"/>
    <property type="match status" value="1"/>
</dbReference>
<keyword evidence="3" id="KW-0540">Nuclease</keyword>
<dbReference type="RefSeq" id="WP_285932723.1">
    <property type="nucleotide sequence ID" value="NZ_JASTZU010000041.1"/>
</dbReference>
<dbReference type="PANTHER" id="PTHR30255">
    <property type="entry name" value="SINGLE-STRANDED-DNA-SPECIFIC EXONUCLEASE RECJ"/>
    <property type="match status" value="1"/>
</dbReference>
<protein>
    <recommendedName>
        <fullName evidence="2">Single-stranded-DNA-specific exonuclease RecJ</fullName>
    </recommendedName>
</protein>
<feature type="domain" description="DDH" evidence="6">
    <location>
        <begin position="82"/>
        <end position="225"/>
    </location>
</feature>
<dbReference type="Pfam" id="PF17768">
    <property type="entry name" value="RecJ_OB"/>
    <property type="match status" value="1"/>
</dbReference>
<evidence type="ECO:0000259" key="7">
    <source>
        <dbReference type="Pfam" id="PF02272"/>
    </source>
</evidence>
<feature type="domain" description="Single-stranded-DNA-specific exonuclease RecJ C-terminal" evidence="8">
    <location>
        <begin position="565"/>
        <end position="766"/>
    </location>
</feature>
<evidence type="ECO:0000256" key="2">
    <source>
        <dbReference type="ARBA" id="ARBA00019841"/>
    </source>
</evidence>
<dbReference type="Proteomes" id="UP001235343">
    <property type="component" value="Unassembled WGS sequence"/>
</dbReference>
<evidence type="ECO:0000256" key="3">
    <source>
        <dbReference type="ARBA" id="ARBA00022722"/>
    </source>
</evidence>
<reference evidence="10 11" key="1">
    <citation type="submission" date="2023-06" db="EMBL/GenBank/DDBJ databases">
        <title>Aquibacillus rhizosphaerae LR5S19.</title>
        <authorList>
            <person name="Sun J.-Q."/>
        </authorList>
    </citation>
    <scope>NUCLEOTIDE SEQUENCE [LARGE SCALE GENOMIC DNA]</scope>
    <source>
        <strain evidence="10 11">LR5S19</strain>
    </source>
</reference>
<dbReference type="InterPro" id="IPR041122">
    <property type="entry name" value="RecJ_OB"/>
</dbReference>
<dbReference type="Gene3D" id="3.90.1640.30">
    <property type="match status" value="1"/>
</dbReference>
<dbReference type="InterPro" id="IPR038763">
    <property type="entry name" value="DHH_sf"/>
</dbReference>
<dbReference type="InterPro" id="IPR018779">
    <property type="entry name" value="RecJ_C"/>
</dbReference>
<dbReference type="NCBIfam" id="TIGR00644">
    <property type="entry name" value="recJ"/>
    <property type="match status" value="1"/>
</dbReference>
<dbReference type="InterPro" id="IPR051673">
    <property type="entry name" value="SSDNA_exonuclease_RecJ"/>
</dbReference>
<gene>
    <name evidence="10" type="primary">recJ</name>
    <name evidence="10" type="ORF">QQS35_13380</name>
</gene>
<evidence type="ECO:0000256" key="4">
    <source>
        <dbReference type="ARBA" id="ARBA00022801"/>
    </source>
</evidence>
<feature type="domain" description="DHHA1" evidence="7">
    <location>
        <begin position="344"/>
        <end position="438"/>
    </location>
</feature>
<organism evidence="10 11">
    <name type="scientific">Aquibacillus rhizosphaerae</name>
    <dbReference type="NCBI Taxonomy" id="3051431"/>
    <lineage>
        <taxon>Bacteria</taxon>
        <taxon>Bacillati</taxon>
        <taxon>Bacillota</taxon>
        <taxon>Bacilli</taxon>
        <taxon>Bacillales</taxon>
        <taxon>Bacillaceae</taxon>
        <taxon>Aquibacillus</taxon>
    </lineage>
</organism>
<dbReference type="Pfam" id="PF10141">
    <property type="entry name" value="ssDNA-exonuc_C"/>
    <property type="match status" value="1"/>
</dbReference>
<comment type="caution">
    <text evidence="10">The sequence shown here is derived from an EMBL/GenBank/DDBJ whole genome shotgun (WGS) entry which is preliminary data.</text>
</comment>
<evidence type="ECO:0000256" key="5">
    <source>
        <dbReference type="ARBA" id="ARBA00022839"/>
    </source>
</evidence>
<evidence type="ECO:0000259" key="6">
    <source>
        <dbReference type="Pfam" id="PF01368"/>
    </source>
</evidence>
<dbReference type="SUPFAM" id="SSF64182">
    <property type="entry name" value="DHH phosphoesterases"/>
    <property type="match status" value="1"/>
</dbReference>
<feature type="domain" description="RecJ OB" evidence="9">
    <location>
        <begin position="453"/>
        <end position="558"/>
    </location>
</feature>
<evidence type="ECO:0000259" key="9">
    <source>
        <dbReference type="Pfam" id="PF17768"/>
    </source>
</evidence>
<comment type="similarity">
    <text evidence="1">Belongs to the RecJ family.</text>
</comment>
<keyword evidence="11" id="KW-1185">Reference proteome</keyword>
<keyword evidence="5 10" id="KW-0269">Exonuclease</keyword>
<evidence type="ECO:0000256" key="1">
    <source>
        <dbReference type="ARBA" id="ARBA00005915"/>
    </source>
</evidence>
<keyword evidence="4" id="KW-0378">Hydrolase</keyword>
<dbReference type="InterPro" id="IPR003156">
    <property type="entry name" value="DHHA1_dom"/>
</dbReference>